<accession>A0A6I6Y3F2</accession>
<evidence type="ECO:0000256" key="2">
    <source>
        <dbReference type="ARBA" id="ARBA00012483"/>
    </source>
</evidence>
<dbReference type="Pfam" id="PF20178">
    <property type="entry name" value="ToxA_N"/>
    <property type="match status" value="1"/>
</dbReference>
<dbReference type="PROSITE" id="PS52053">
    <property type="entry name" value="NEL"/>
    <property type="match status" value="1"/>
</dbReference>
<dbReference type="EC" id="2.3.2.27" evidence="2"/>
<keyword evidence="6" id="KW-0808">Transferase</keyword>
<dbReference type="GO" id="GO:0061630">
    <property type="term" value="F:ubiquitin protein ligase activity"/>
    <property type="evidence" value="ECO:0007669"/>
    <property type="project" value="UniProtKB-EC"/>
</dbReference>
<dbReference type="InterPro" id="IPR032675">
    <property type="entry name" value="LRR_dom_sf"/>
</dbReference>
<dbReference type="SMART" id="SM00369">
    <property type="entry name" value="LRR_TYP"/>
    <property type="match status" value="4"/>
</dbReference>
<comment type="similarity">
    <text evidence="6">Belongs to the LRR-containing bacterial E3 ligase family.</text>
</comment>
<feature type="domain" description="NEL" evidence="7">
    <location>
        <begin position="1244"/>
        <end position="1595"/>
    </location>
</feature>
<organism evidence="8 9">
    <name type="scientific">Pseudomonas putida</name>
    <name type="common">Arthrobacter siderocapsulatus</name>
    <dbReference type="NCBI Taxonomy" id="303"/>
    <lineage>
        <taxon>Bacteria</taxon>
        <taxon>Pseudomonadati</taxon>
        <taxon>Pseudomonadota</taxon>
        <taxon>Gammaproteobacteria</taxon>
        <taxon>Pseudomonadales</taxon>
        <taxon>Pseudomonadaceae</taxon>
        <taxon>Pseudomonas</taxon>
    </lineage>
</organism>
<evidence type="ECO:0000256" key="5">
    <source>
        <dbReference type="ARBA" id="ARBA00023026"/>
    </source>
</evidence>
<dbReference type="GO" id="GO:0016567">
    <property type="term" value="P:protein ubiquitination"/>
    <property type="evidence" value="ECO:0007669"/>
    <property type="project" value="InterPro"/>
</dbReference>
<keyword evidence="6" id="KW-0833">Ubl conjugation pathway</keyword>
<comment type="catalytic activity">
    <reaction evidence="1">
        <text>S-ubiquitinyl-[E2 ubiquitin-conjugating enzyme]-L-cysteine + [acceptor protein]-L-lysine = [E2 ubiquitin-conjugating enzyme]-L-cysteine + N(6)-ubiquitinyl-[acceptor protein]-L-lysine.</text>
        <dbReference type="EC" id="2.3.2.27"/>
    </reaction>
</comment>
<dbReference type="SUPFAM" id="SSF52058">
    <property type="entry name" value="L domain-like"/>
    <property type="match status" value="1"/>
</dbReference>
<dbReference type="GO" id="GO:0005576">
    <property type="term" value="C:extracellular region"/>
    <property type="evidence" value="ECO:0007669"/>
    <property type="project" value="UniProtKB-UniRule"/>
</dbReference>
<reference evidence="8 9" key="1">
    <citation type="submission" date="2020-02" db="EMBL/GenBank/DDBJ databases">
        <title>Pseudomonas Putida W5 Complete Genome Assembly.</title>
        <authorList>
            <person name="Yuan Z.-C."/>
            <person name="Shaw G.A."/>
            <person name="Cusano A.D."/>
            <person name="Caddey B.J."/>
            <person name="Weselowski B.J."/>
        </authorList>
    </citation>
    <scope>NUCLEOTIDE SEQUENCE [LARGE SCALE GENOMIC DNA]</scope>
    <source>
        <strain evidence="8 9">W5</strain>
    </source>
</reference>
<dbReference type="PANTHER" id="PTHR45617:SF181">
    <property type="entry name" value="LP04042P"/>
    <property type="match status" value="1"/>
</dbReference>
<protein>
    <recommendedName>
        <fullName evidence="2">RING-type E3 ubiquitin transferase</fullName>
        <ecNumber evidence="2">2.3.2.27</ecNumber>
    </recommendedName>
</protein>
<keyword evidence="4" id="KW-0677">Repeat</keyword>
<keyword evidence="6" id="KW-1035">Host cytoplasm</keyword>
<evidence type="ECO:0000313" key="9">
    <source>
        <dbReference type="Proteomes" id="UP000464480"/>
    </source>
</evidence>
<dbReference type="InterPro" id="IPR001611">
    <property type="entry name" value="Leu-rich_rpt"/>
</dbReference>
<sequence>MVRSLRKDYLDENGVPYSWYAAASPDDQALLRRLIGYRENQLKALQGALKGFQDIRTFCKPLLKEQLNLDVEVDKAQYVQQPYEIFTPWMNPPGLEFELAPPVELEPTSTRPKGPAQKRSLLEAALHNFEGLDEVGPYDTLVLGPQNDAALPRLQPLAFVRQCRALDLGQKYQNHLQAIYEGPRRVEIERFWGQAQRQVLKVQVMIAWLKGLLTKAGREALVGLCNNESQPYYNDRPLRCWRFSLFGIPIHDVLLMGSDIPGQATPCVLYIPNDSEHPIREFNSLQDVGAHLRRRLLQTEFRRRLVNNAYKSSQVELSHKLEAALFETTDTGGRKPRKLPHIPIVPTPLALPIWHVLFNDHKLRLLADAKAIAVPTADANAAARQKRLQHWLDSGMNLLNVAAFFVPGLDVVMSGVFAYQIMDSVFTGFEAWEEGDTQEALGQLESLAVNAAVIAGFAAGTYALKASGFVDALESVWKDGREQLWKPDMRSYASNAALPADAQADAWGLYSVNGKRHVLLEGQLYEAFENTDRQWCVRHPASTDAYAPPLRYLGDKRWQLTHDDPLGWNDEKLLHALGTFSQGLQTVEQLAALRIAGDSADVLRYHQVNGSRPPALLTDILLRLQLDNDATDIINRVRHGLPLAAYKNLALPELVSLPDWPARYRLKVFTGAEKWGDAAYYGAPDAGDTVQIEIGREDLEQGHLSMVVLAAMDEDAIEQLLPGIAPEQRARALDEQLASRLTTRRVDVFERLLGSRRTPLSIEAQTISRQFPGVPDSALQALVEQASHSERQRLAGGRVPLRVAEEARHLQARTRLDRAVLGLYRTSLANSDSQKLRQALLAKHPHANDAQLLDFAVADRSGCATLLGQQPIKPGWRSPLRLAHGRIGYPLSGRGSVGAAEHRLRSLFPSLNASQISDLRAELSKTGDLGAAVKELQAELQTLDRDLKNWIWGATDVFERQDRQRCASLLEEAWRREGASDRETLVLERMRIPRMPAVTARLPHIRELKLTGLELQQLDAQFLSCFPNLQVLEVTRNPAIDAQGLFDALASVPRLRSLDLTSNGLASLTPAAQNALTAMPDLRQLNLRRNQLTLDETTLTFLASRPLDILRLGSNRITLDENLAKRFQDLVHPQRLDLSFNPLQRAPDVRYMARLQHLDLNNCALPAWPEGLTTLMSQPQYQLRFLDLSSNRIHHIADLSNILRSPYARDVSAHLSERRWLFNYNGLEAETRRRLLASGVNVFEHPPERPEWQGFWRDWANTQQEQLWTELFEQSENGDLQAVLERLVNSKEAQRDPQGLRERVWALLERARENSALRERLNEVAQLYPPTCGDAGAEAFSALEVELLASDAFDQAHGTAKPLLDLYRQLYRREKVNELADRISFRRGQRKQALLDNVMDEELPAYDPLDVPTAFPDVDLETGLVDDIEVRLALRQSLAHTLDFPEPSSGMLYRDAARINRQIIGNVEAAVRTFDADTDARQQWTCQQPVWINYLKVRYASQFEAITDFWRPGLDYLFYCWDADYEPITHLDSAITRALAPVMPAPPLDEHGALRRVPLGQQAFDNATSALTHEQQQVEAGLLLSLTRQLEVIDA</sequence>
<evidence type="ECO:0000313" key="8">
    <source>
        <dbReference type="EMBL" id="QHG68250.1"/>
    </source>
</evidence>
<gene>
    <name evidence="8" type="ORF">C2H86_13860</name>
</gene>
<dbReference type="InterPro" id="IPR003591">
    <property type="entry name" value="Leu-rich_rpt_typical-subtyp"/>
</dbReference>
<comment type="PTM">
    <text evidence="6">Ubiquitinated in the presence of host E1 ubiquitin-activating enzyme, E2 ubiquitin-conjugating enzyme and ubiquitin.</text>
</comment>
<dbReference type="Gene3D" id="3.80.10.10">
    <property type="entry name" value="Ribonuclease Inhibitor"/>
    <property type="match status" value="2"/>
</dbReference>
<dbReference type="Gene3D" id="1.20.58.360">
    <property type="entry name" value="Shigella T3SS effector IpaH defines"/>
    <property type="match status" value="1"/>
</dbReference>
<dbReference type="Pfam" id="PF14496">
    <property type="entry name" value="NEL"/>
    <property type="match status" value="1"/>
</dbReference>
<proteinExistence type="inferred from homology"/>
<evidence type="ECO:0000256" key="4">
    <source>
        <dbReference type="ARBA" id="ARBA00022737"/>
    </source>
</evidence>
<dbReference type="InterPro" id="IPR046673">
    <property type="entry name" value="ToxA_N"/>
</dbReference>
<dbReference type="EMBL" id="CP026115">
    <property type="protein sequence ID" value="QHG68250.1"/>
    <property type="molecule type" value="Genomic_DNA"/>
</dbReference>
<evidence type="ECO:0000256" key="3">
    <source>
        <dbReference type="ARBA" id="ARBA00022614"/>
    </source>
</evidence>
<dbReference type="Proteomes" id="UP000464480">
    <property type="component" value="Chromosome"/>
</dbReference>
<evidence type="ECO:0000259" key="7">
    <source>
        <dbReference type="PROSITE" id="PS52053"/>
    </source>
</evidence>
<feature type="active site" description="Glycyl thioester intermediate" evidence="6">
    <location>
        <position position="1332"/>
    </location>
</feature>
<keyword evidence="6" id="KW-0964">Secreted</keyword>
<evidence type="ECO:0000256" key="1">
    <source>
        <dbReference type="ARBA" id="ARBA00000900"/>
    </source>
</evidence>
<dbReference type="PROSITE" id="PS51450">
    <property type="entry name" value="LRR"/>
    <property type="match status" value="1"/>
</dbReference>
<keyword evidence="5" id="KW-0843">Virulence</keyword>
<keyword evidence="3" id="KW-0433">Leucine-rich repeat</keyword>
<dbReference type="InterPro" id="IPR029487">
    <property type="entry name" value="NEL_dom"/>
</dbReference>
<dbReference type="PANTHER" id="PTHR45617">
    <property type="entry name" value="LEUCINE RICH REPEAT FAMILY PROTEIN"/>
    <property type="match status" value="1"/>
</dbReference>
<keyword evidence="6" id="KW-0832">Ubl conjugation</keyword>
<evidence type="ECO:0000256" key="6">
    <source>
        <dbReference type="PROSITE-ProRule" id="PRU01398"/>
    </source>
</evidence>
<name>A0A6I6Y3F2_PSEPU</name>